<proteinExistence type="predicted"/>
<feature type="region of interest" description="Disordered" evidence="1">
    <location>
        <begin position="1"/>
        <end position="31"/>
    </location>
</feature>
<organism evidence="4">
    <name type="scientific">Aureococcus anophagefferens</name>
    <name type="common">Harmful bloom alga</name>
    <dbReference type="NCBI Taxonomy" id="44056"/>
    <lineage>
        <taxon>Eukaryota</taxon>
        <taxon>Sar</taxon>
        <taxon>Stramenopiles</taxon>
        <taxon>Ochrophyta</taxon>
        <taxon>Pelagophyceae</taxon>
        <taxon>Pelagomonadales</taxon>
        <taxon>Pelagomonadaceae</taxon>
        <taxon>Aureococcus</taxon>
    </lineage>
</organism>
<reference evidence="3 4" key="1">
    <citation type="journal article" date="2011" name="Proc. Natl. Acad. Sci. U.S.A.">
        <title>Niche of harmful alga Aureococcus anophagefferens revealed through ecogenomics.</title>
        <authorList>
            <person name="Gobler C.J."/>
            <person name="Berry D.L."/>
            <person name="Dyhrman S.T."/>
            <person name="Wilhelm S.W."/>
            <person name="Salamov A."/>
            <person name="Lobanov A.V."/>
            <person name="Zhang Y."/>
            <person name="Collier J.L."/>
            <person name="Wurch L.L."/>
            <person name="Kustka A.B."/>
            <person name="Dill B.D."/>
            <person name="Shah M."/>
            <person name="VerBerkmoes N.C."/>
            <person name="Kuo A."/>
            <person name="Terry A."/>
            <person name="Pangilinan J."/>
            <person name="Lindquist E.A."/>
            <person name="Lucas S."/>
            <person name="Paulsen I.T."/>
            <person name="Hattenrath-Lehmann T.K."/>
            <person name="Talmage S.C."/>
            <person name="Walker E.A."/>
            <person name="Koch F."/>
            <person name="Burson A.M."/>
            <person name="Marcoval M.A."/>
            <person name="Tang Y.Z."/>
            <person name="Lecleir G.R."/>
            <person name="Coyne K.J."/>
            <person name="Berg G.M."/>
            <person name="Bertrand E.M."/>
            <person name="Saito M.A."/>
            <person name="Gladyshev V.N."/>
            <person name="Grigoriev I.V."/>
        </authorList>
    </citation>
    <scope>NUCLEOTIDE SEQUENCE [LARGE SCALE GENOMIC DNA]</scope>
    <source>
        <strain evidence="4">CCMP 1984</strain>
    </source>
</reference>
<evidence type="ECO:0000313" key="4">
    <source>
        <dbReference type="Proteomes" id="UP000002729"/>
    </source>
</evidence>
<feature type="transmembrane region" description="Helical" evidence="2">
    <location>
        <begin position="826"/>
        <end position="846"/>
    </location>
</feature>
<keyword evidence="2" id="KW-0812">Transmembrane</keyword>
<evidence type="ECO:0000313" key="3">
    <source>
        <dbReference type="EMBL" id="EGB07857.1"/>
    </source>
</evidence>
<keyword evidence="2" id="KW-1133">Transmembrane helix</keyword>
<keyword evidence="4" id="KW-1185">Reference proteome</keyword>
<feature type="transmembrane region" description="Helical" evidence="2">
    <location>
        <begin position="943"/>
        <end position="963"/>
    </location>
</feature>
<name>F0YA23_AURAN</name>
<protein>
    <submittedName>
        <fullName evidence="3">Uncharacterized protein</fullName>
    </submittedName>
</protein>
<evidence type="ECO:0000256" key="1">
    <source>
        <dbReference type="SAM" id="MobiDB-lite"/>
    </source>
</evidence>
<dbReference type="EMBL" id="GL833129">
    <property type="protein sequence ID" value="EGB07857.1"/>
    <property type="molecule type" value="Genomic_DNA"/>
</dbReference>
<dbReference type="RefSeq" id="XP_009037235.1">
    <property type="nucleotide sequence ID" value="XM_009038987.1"/>
</dbReference>
<dbReference type="OrthoDB" id="2691851at2759"/>
<dbReference type="GeneID" id="20224815"/>
<dbReference type="AlphaFoldDB" id="F0YA23"/>
<gene>
    <name evidence="3" type="ORF">AURANDRAFT_64409</name>
</gene>
<dbReference type="Proteomes" id="UP000002729">
    <property type="component" value="Unassembled WGS sequence"/>
</dbReference>
<feature type="compositionally biased region" description="Low complexity" evidence="1">
    <location>
        <begin position="20"/>
        <end position="31"/>
    </location>
</feature>
<evidence type="ECO:0000256" key="2">
    <source>
        <dbReference type="SAM" id="Phobius"/>
    </source>
</evidence>
<keyword evidence="2" id="KW-0472">Membrane</keyword>
<dbReference type="KEGG" id="aaf:AURANDRAFT_64409"/>
<feature type="transmembrane region" description="Helical" evidence="2">
    <location>
        <begin position="895"/>
        <end position="923"/>
    </location>
</feature>
<sequence length="987" mass="108759">MAERRSTLLAGTARGDQRPAAAAATSTSVATRTPAGGDFAGDYSVMLGGFEDYFEAPLSERSNAATCCGVEHEFEAPLSYNFPHDLRSVVPGLNFYYDARTDCVRSTKCELIVFGDDVSCGACIGVPNEGEYLEHAEVRARIVDLGASNISKVYLTNAQKDQGQRRFYERSERLRLALLGRDRRLATAMRKLDTYKQLMVLIATNKLSRVRELFALQLRRGASPHAMIDVFKKAASGLYRPKQYDDEQIAETVLAWRLGAHSLVYALNHSNSAGLASLSTAKRRGKIDAFYACVEDVSHGVDESLLRIRLNLEPFYASSKSSAVIKSDAFCDKSSKMTCSIVKPKLAGDALVWYHGVDLAERLKDVSTAGAITFNPGIVAEDAAAADEPRDLKLKLSIGVAELETLLHVQYQARGDIDMPTPKSRVVPYLDADDVPLFVAAGSQQAATSIGTHQDSKKDEKIVCGVAGCNQVFTRGKMLQHAGYHIMVKDDVGHEMPCGLCAARPQAQHVVDDEACPGCPAWLEKKKRTLKPYVKCKVVGKIAYQQSAKTSKCTWNAPCTNHLIECPECKRNKTATKQFFWKYKCMRAHWRRVHPTISMPADLVKELQLDPLECQWLKTFATSSLQGGQARKRALGARDADADAGDKARRQATTTMMGAAARHHVLCCAASTALGHGLNRCCETLGPRRWMRDVMGTPWYSWRVGSLHQTFVFPPLLLLSLRAWFATHDGALSDWLHSSWASNGGSPAHAAFHYAFFGYLMKDMFVKMSSVFYAHHVLCLVLTVMSIAEVPNPCSAVFALMVTNLEAGSMALSVHRQFPASAATSWFSLVVMTFSNVFGASFAIWYGLYFRFGSLAGRWSLTVIGVVLMYMRQEVELKRWHEVHAKAREKKKEKIWNVASSLIGLLILAEVAVVIFGAVMTVMYFTKPSGCPDAVLSMAGVSYYSYLALMCGLILATVLKGAIKDLLEDRRRARAAASAGEVVLREK</sequence>
<dbReference type="InParanoid" id="F0YA23"/>
<accession>F0YA23</accession>